<dbReference type="SUPFAM" id="SSF56281">
    <property type="entry name" value="Metallo-hydrolase/oxidoreductase"/>
    <property type="match status" value="1"/>
</dbReference>
<dbReference type="InterPro" id="IPR036866">
    <property type="entry name" value="RibonucZ/Hydroxyglut_hydro"/>
</dbReference>
<sequence>MDNFYYSLASGSSGNCGLLALDGTYILIDLGVSVRRLTALLGGLGLTIDDLDAVLLTHEHIDHIKGMATFVKRHSVPLYTAIGTAEALSRKFPQANDHLRPFYSGANFTVGNVKVYAFPTPHDAAESTGYRFEADGMRVGYATDLGFVPTPVREALLGCSTVVLESNHDPEMLRTGPYPYALQQRVAGPRGHLSNPDCAKLAVELVQNGTSQLILAHLSDKNNTPGHARLETEAALRAAGLSCTILVAPKDEMEQPLLLTREEACVCCPSA</sequence>
<evidence type="ECO:0000313" key="3">
    <source>
        <dbReference type="Proteomes" id="UP000195897"/>
    </source>
</evidence>
<name>A0A1Y4L710_9FIRM</name>
<dbReference type="AlphaFoldDB" id="A0A1Y4L710"/>
<dbReference type="PANTHER" id="PTHR47619:SF1">
    <property type="entry name" value="EXODEOXYRIBONUCLEASE WALJ"/>
    <property type="match status" value="1"/>
</dbReference>
<dbReference type="InterPro" id="IPR052533">
    <property type="entry name" value="WalJ/YycJ-like"/>
</dbReference>
<dbReference type="EMBL" id="NFKK01000009">
    <property type="protein sequence ID" value="OUP52534.1"/>
    <property type="molecule type" value="Genomic_DNA"/>
</dbReference>
<proteinExistence type="predicted"/>
<dbReference type="RefSeq" id="WP_016146385.1">
    <property type="nucleotide sequence ID" value="NZ_CABKSA010000001.1"/>
</dbReference>
<dbReference type="Pfam" id="PF12706">
    <property type="entry name" value="Lactamase_B_2"/>
    <property type="match status" value="1"/>
</dbReference>
<dbReference type="PANTHER" id="PTHR47619">
    <property type="entry name" value="METALLO-HYDROLASE YYCJ-RELATED"/>
    <property type="match status" value="1"/>
</dbReference>
<reference evidence="3" key="1">
    <citation type="submission" date="2017-04" db="EMBL/GenBank/DDBJ databases">
        <title>Function of individual gut microbiota members based on whole genome sequencing of pure cultures obtained from chicken caecum.</title>
        <authorList>
            <person name="Medvecky M."/>
            <person name="Cejkova D."/>
            <person name="Polansky O."/>
            <person name="Karasova D."/>
            <person name="Kubasova T."/>
            <person name="Cizek A."/>
            <person name="Rychlik I."/>
        </authorList>
    </citation>
    <scope>NUCLEOTIDE SEQUENCE [LARGE SCALE GENOMIC DNA]</scope>
    <source>
        <strain evidence="3">An180</strain>
    </source>
</reference>
<feature type="domain" description="Metallo-beta-lactamase" evidence="1">
    <location>
        <begin position="13"/>
        <end position="192"/>
    </location>
</feature>
<dbReference type="InterPro" id="IPR001279">
    <property type="entry name" value="Metallo-B-lactamas"/>
</dbReference>
<comment type="caution">
    <text evidence="2">The sequence shown here is derived from an EMBL/GenBank/DDBJ whole genome shotgun (WGS) entry which is preliminary data.</text>
</comment>
<evidence type="ECO:0000313" key="2">
    <source>
        <dbReference type="EMBL" id="OUP52534.1"/>
    </source>
</evidence>
<organism evidence="2 3">
    <name type="scientific">Butyricicoccus pullicaecorum</name>
    <dbReference type="NCBI Taxonomy" id="501571"/>
    <lineage>
        <taxon>Bacteria</taxon>
        <taxon>Bacillati</taxon>
        <taxon>Bacillota</taxon>
        <taxon>Clostridia</taxon>
        <taxon>Eubacteriales</taxon>
        <taxon>Butyricicoccaceae</taxon>
        <taxon>Butyricicoccus</taxon>
    </lineage>
</organism>
<accession>A0A1Y4L710</accession>
<dbReference type="Gene3D" id="3.60.15.10">
    <property type="entry name" value="Ribonuclease Z/Hydroxyacylglutathione hydrolase-like"/>
    <property type="match status" value="1"/>
</dbReference>
<dbReference type="Proteomes" id="UP000195897">
    <property type="component" value="Unassembled WGS sequence"/>
</dbReference>
<evidence type="ECO:0000259" key="1">
    <source>
        <dbReference type="SMART" id="SM00849"/>
    </source>
</evidence>
<dbReference type="SMART" id="SM00849">
    <property type="entry name" value="Lactamase_B"/>
    <property type="match status" value="1"/>
</dbReference>
<gene>
    <name evidence="2" type="ORF">B5F17_08610</name>
</gene>
<protein>
    <recommendedName>
        <fullName evidence="1">Metallo-beta-lactamase domain-containing protein</fullName>
    </recommendedName>
</protein>